<organism evidence="1">
    <name type="scientific">marine sediment metagenome</name>
    <dbReference type="NCBI Taxonomy" id="412755"/>
    <lineage>
        <taxon>unclassified sequences</taxon>
        <taxon>metagenomes</taxon>
        <taxon>ecological metagenomes</taxon>
    </lineage>
</organism>
<name>A0A0F9N1N8_9ZZZZ</name>
<evidence type="ECO:0000313" key="1">
    <source>
        <dbReference type="EMBL" id="KKN05672.1"/>
    </source>
</evidence>
<accession>A0A0F9N1N8</accession>
<comment type="caution">
    <text evidence="1">The sequence shown here is derived from an EMBL/GenBank/DDBJ whole genome shotgun (WGS) entry which is preliminary data.</text>
</comment>
<sequence>MSRFTKGQVEAAEKDLVQWEKIKAAETVEEGRQLWRKQCHTCQGHSTCYSCTVYIARGETCRVQGWLPLLNWFGKATEENRATMQKGVDWIIAICNEVIAEGYNDEL</sequence>
<dbReference type="AlphaFoldDB" id="A0A0F9N1N8"/>
<protein>
    <submittedName>
        <fullName evidence="1">Uncharacterized protein</fullName>
    </submittedName>
</protein>
<proteinExistence type="predicted"/>
<reference evidence="1" key="1">
    <citation type="journal article" date="2015" name="Nature">
        <title>Complex archaea that bridge the gap between prokaryotes and eukaryotes.</title>
        <authorList>
            <person name="Spang A."/>
            <person name="Saw J.H."/>
            <person name="Jorgensen S.L."/>
            <person name="Zaremba-Niedzwiedzka K."/>
            <person name="Martijn J."/>
            <person name="Lind A.E."/>
            <person name="van Eijk R."/>
            <person name="Schleper C."/>
            <person name="Guy L."/>
            <person name="Ettema T.J."/>
        </authorList>
    </citation>
    <scope>NUCLEOTIDE SEQUENCE</scope>
</reference>
<dbReference type="EMBL" id="LAZR01004776">
    <property type="protein sequence ID" value="KKN05672.1"/>
    <property type="molecule type" value="Genomic_DNA"/>
</dbReference>
<gene>
    <name evidence="1" type="ORF">LCGC14_1085050</name>
</gene>